<feature type="transmembrane region" description="Helical" evidence="1">
    <location>
        <begin position="119"/>
        <end position="139"/>
    </location>
</feature>
<feature type="transmembrane region" description="Helical" evidence="1">
    <location>
        <begin position="165"/>
        <end position="185"/>
    </location>
</feature>
<accession>A0ABN9U2D9</accession>
<gene>
    <name evidence="2" type="ORF">PCOR1329_LOCUS44459</name>
</gene>
<evidence type="ECO:0008006" key="4">
    <source>
        <dbReference type="Google" id="ProtNLM"/>
    </source>
</evidence>
<feature type="transmembrane region" description="Helical" evidence="1">
    <location>
        <begin position="197"/>
        <end position="216"/>
    </location>
</feature>
<organism evidence="2 3">
    <name type="scientific">Prorocentrum cordatum</name>
    <dbReference type="NCBI Taxonomy" id="2364126"/>
    <lineage>
        <taxon>Eukaryota</taxon>
        <taxon>Sar</taxon>
        <taxon>Alveolata</taxon>
        <taxon>Dinophyceae</taxon>
        <taxon>Prorocentrales</taxon>
        <taxon>Prorocentraceae</taxon>
        <taxon>Prorocentrum</taxon>
    </lineage>
</organism>
<evidence type="ECO:0000256" key="1">
    <source>
        <dbReference type="SAM" id="Phobius"/>
    </source>
</evidence>
<dbReference type="Pfam" id="PF07690">
    <property type="entry name" value="MFS_1"/>
    <property type="match status" value="1"/>
</dbReference>
<proteinExistence type="predicted"/>
<dbReference type="EMBL" id="CAUYUJ010015341">
    <property type="protein sequence ID" value="CAK0852791.1"/>
    <property type="molecule type" value="Genomic_DNA"/>
</dbReference>
<keyword evidence="3" id="KW-1185">Reference proteome</keyword>
<evidence type="ECO:0000313" key="3">
    <source>
        <dbReference type="Proteomes" id="UP001189429"/>
    </source>
</evidence>
<dbReference type="PANTHER" id="PTHR23525:SF1">
    <property type="entry name" value="NODULIN-LIKE DOMAIN-CONTAINING PROTEIN"/>
    <property type="match status" value="1"/>
</dbReference>
<sequence length="285" mass="30331">MELDAPLHTSESRVPGGATSPWTYNVMLGLAATSFYGIGPGLYQYTVLPTFILVVGGNNFGVGFAEGLQGTANMISALPAGYLADKLSRKACIRLGCCLQLVGSVCMLIAICFAHEGSFPAFVMLCASLCLQGVCDGIVNGPLQALMDDSCPAGRRSDVETANSIVGLVSASVGPILGLFVFIYPTGNHWALHTMKYVIGIGVVFGQLSLIPAWLMDDRRALGEQSEAVHLQARLTAGVENDSQQGEARELVARQSRAACCGLVTMPRVRCFFSWGTCCLLWVRV</sequence>
<dbReference type="Proteomes" id="UP001189429">
    <property type="component" value="Unassembled WGS sequence"/>
</dbReference>
<dbReference type="Gene3D" id="1.20.1250.20">
    <property type="entry name" value="MFS general substrate transporter like domains"/>
    <property type="match status" value="1"/>
</dbReference>
<dbReference type="SUPFAM" id="SSF103473">
    <property type="entry name" value="MFS general substrate transporter"/>
    <property type="match status" value="1"/>
</dbReference>
<keyword evidence="1" id="KW-0812">Transmembrane</keyword>
<keyword evidence="1" id="KW-1133">Transmembrane helix</keyword>
<protein>
    <recommendedName>
        <fullName evidence="4">Major facilitator superfamily (MFS) profile domain-containing protein</fullName>
    </recommendedName>
</protein>
<comment type="caution">
    <text evidence="2">The sequence shown here is derived from an EMBL/GenBank/DDBJ whole genome shotgun (WGS) entry which is preliminary data.</text>
</comment>
<keyword evidence="1" id="KW-0472">Membrane</keyword>
<dbReference type="InterPro" id="IPR036259">
    <property type="entry name" value="MFS_trans_sf"/>
</dbReference>
<name>A0ABN9U2D9_9DINO</name>
<dbReference type="CDD" id="cd06174">
    <property type="entry name" value="MFS"/>
    <property type="match status" value="1"/>
</dbReference>
<reference evidence="2" key="1">
    <citation type="submission" date="2023-10" db="EMBL/GenBank/DDBJ databases">
        <authorList>
            <person name="Chen Y."/>
            <person name="Shah S."/>
            <person name="Dougan E. K."/>
            <person name="Thang M."/>
            <person name="Chan C."/>
        </authorList>
    </citation>
    <scope>NUCLEOTIDE SEQUENCE [LARGE SCALE GENOMIC DNA]</scope>
</reference>
<dbReference type="InterPro" id="IPR011701">
    <property type="entry name" value="MFS"/>
</dbReference>
<feature type="transmembrane region" description="Helical" evidence="1">
    <location>
        <begin position="92"/>
        <end position="113"/>
    </location>
</feature>
<dbReference type="PANTHER" id="PTHR23525">
    <property type="entry name" value="TRANSPORTER, PUTATIVE-RELATED"/>
    <property type="match status" value="1"/>
</dbReference>
<evidence type="ECO:0000313" key="2">
    <source>
        <dbReference type="EMBL" id="CAK0852791.1"/>
    </source>
</evidence>